<keyword evidence="2" id="KW-1185">Reference proteome</keyword>
<feature type="non-terminal residue" evidence="1">
    <location>
        <position position="1"/>
    </location>
</feature>
<proteinExistence type="predicted"/>
<feature type="non-terminal residue" evidence="1">
    <location>
        <position position="51"/>
    </location>
</feature>
<dbReference type="AlphaFoldDB" id="A0A9N9JA91"/>
<gene>
    <name evidence="1" type="ORF">ALEPTO_LOCUS14208</name>
</gene>
<dbReference type="EMBL" id="CAJVPS010053215">
    <property type="protein sequence ID" value="CAG8772261.1"/>
    <property type="molecule type" value="Genomic_DNA"/>
</dbReference>
<dbReference type="Proteomes" id="UP000789508">
    <property type="component" value="Unassembled WGS sequence"/>
</dbReference>
<protein>
    <submittedName>
        <fullName evidence="1">14256_t:CDS:1</fullName>
    </submittedName>
</protein>
<reference evidence="1" key="1">
    <citation type="submission" date="2021-06" db="EMBL/GenBank/DDBJ databases">
        <authorList>
            <person name="Kallberg Y."/>
            <person name="Tangrot J."/>
            <person name="Rosling A."/>
        </authorList>
    </citation>
    <scope>NUCLEOTIDE SEQUENCE</scope>
    <source>
        <strain evidence="1">FL130A</strain>
    </source>
</reference>
<accession>A0A9N9JA91</accession>
<comment type="caution">
    <text evidence="1">The sequence shown here is derived from an EMBL/GenBank/DDBJ whole genome shotgun (WGS) entry which is preliminary data.</text>
</comment>
<evidence type="ECO:0000313" key="1">
    <source>
        <dbReference type="EMBL" id="CAG8772261.1"/>
    </source>
</evidence>
<organism evidence="1 2">
    <name type="scientific">Ambispora leptoticha</name>
    <dbReference type="NCBI Taxonomy" id="144679"/>
    <lineage>
        <taxon>Eukaryota</taxon>
        <taxon>Fungi</taxon>
        <taxon>Fungi incertae sedis</taxon>
        <taxon>Mucoromycota</taxon>
        <taxon>Glomeromycotina</taxon>
        <taxon>Glomeromycetes</taxon>
        <taxon>Archaeosporales</taxon>
        <taxon>Ambisporaceae</taxon>
        <taxon>Ambispora</taxon>
    </lineage>
</organism>
<name>A0A9N9JA91_9GLOM</name>
<sequence>GSANAGHVLLKMMPEPVPGTCRTLTVVTGAKLWNHAYCSPNQSCQYKGCIK</sequence>
<evidence type="ECO:0000313" key="2">
    <source>
        <dbReference type="Proteomes" id="UP000789508"/>
    </source>
</evidence>